<feature type="domain" description="Thioredoxin" evidence="1">
    <location>
        <begin position="162"/>
        <end position="312"/>
    </location>
</feature>
<protein>
    <recommendedName>
        <fullName evidence="1">Thioredoxin domain-containing protein</fullName>
    </recommendedName>
</protein>
<gene>
    <name evidence="2" type="ORF">METZ01_LOCUS129864</name>
</gene>
<evidence type="ECO:0000259" key="1">
    <source>
        <dbReference type="PROSITE" id="PS51352"/>
    </source>
</evidence>
<dbReference type="SUPFAM" id="SSF52833">
    <property type="entry name" value="Thioredoxin-like"/>
    <property type="match status" value="1"/>
</dbReference>
<dbReference type="InterPro" id="IPR013766">
    <property type="entry name" value="Thioredoxin_domain"/>
</dbReference>
<name>A0A381YJ91_9ZZZZ</name>
<dbReference type="Gene3D" id="3.40.30.10">
    <property type="entry name" value="Glutaredoxin"/>
    <property type="match status" value="1"/>
</dbReference>
<organism evidence="2">
    <name type="scientific">marine metagenome</name>
    <dbReference type="NCBI Taxonomy" id="408172"/>
    <lineage>
        <taxon>unclassified sequences</taxon>
        <taxon>metagenomes</taxon>
        <taxon>ecological metagenomes</taxon>
    </lineage>
</organism>
<reference evidence="2" key="1">
    <citation type="submission" date="2018-05" db="EMBL/GenBank/DDBJ databases">
        <authorList>
            <person name="Lanie J.A."/>
            <person name="Ng W.-L."/>
            <person name="Kazmierczak K.M."/>
            <person name="Andrzejewski T.M."/>
            <person name="Davidsen T.M."/>
            <person name="Wayne K.J."/>
            <person name="Tettelin H."/>
            <person name="Glass J.I."/>
            <person name="Rusch D."/>
            <person name="Podicherti R."/>
            <person name="Tsui H.-C.T."/>
            <person name="Winkler M.E."/>
        </authorList>
    </citation>
    <scope>NUCLEOTIDE SEQUENCE</scope>
</reference>
<sequence length="323" mass="36087">MNRVLNGLFIPVSILMLSVFTSCNYLEKEFTGQKSEDLVQGNELALPYPLIGPVSQNGYQAILATTDLGIGKNRFAFVLISSEGFVNSETASLSLYRAGAQIFDQRYEAPLLDWIVPRRGSYVSYVEFAQEGEWKAVIDFLHEGNQQTVELSFNVLRNTIAPNTGEQAPDAPSKTLNDVKNFEELSTGIIRELALYRHSLAETVNSGRPTVVTFTSPAFCRNEVCGPQVDVLVRMNEELNQQAYFVHVEVYDNPNELQGDLDLARFSETFQKWGLPSLQWTFVIDCEGKIASRFEGFATSGELRSALMKLMQNVGTGQHCRTV</sequence>
<dbReference type="PROSITE" id="PS51352">
    <property type="entry name" value="THIOREDOXIN_2"/>
    <property type="match status" value="1"/>
</dbReference>
<dbReference type="AlphaFoldDB" id="A0A381YJ91"/>
<accession>A0A381YJ91</accession>
<dbReference type="PROSITE" id="PS51257">
    <property type="entry name" value="PROKAR_LIPOPROTEIN"/>
    <property type="match status" value="1"/>
</dbReference>
<evidence type="ECO:0000313" key="2">
    <source>
        <dbReference type="EMBL" id="SVA77010.1"/>
    </source>
</evidence>
<dbReference type="EMBL" id="UINC01018351">
    <property type="protein sequence ID" value="SVA77010.1"/>
    <property type="molecule type" value="Genomic_DNA"/>
</dbReference>
<proteinExistence type="predicted"/>
<dbReference type="InterPro" id="IPR036249">
    <property type="entry name" value="Thioredoxin-like_sf"/>
</dbReference>